<proteinExistence type="predicted"/>
<keyword evidence="1" id="KW-0812">Transmembrane</keyword>
<name>F2RKM0_STRVP</name>
<dbReference type="HOGENOM" id="CLU_1081577_0_0_11"/>
<dbReference type="PATRIC" id="fig|953739.5.peg.2307"/>
<keyword evidence="1" id="KW-1133">Transmembrane helix</keyword>
<dbReference type="eggNOG" id="COG4942">
    <property type="taxonomic scope" value="Bacteria"/>
</dbReference>
<evidence type="ECO:0000313" key="2">
    <source>
        <dbReference type="EMBL" id="CCA60376.1"/>
    </source>
</evidence>
<dbReference type="EMBL" id="FR845719">
    <property type="protein sequence ID" value="CCA60376.1"/>
    <property type="molecule type" value="Genomic_DNA"/>
</dbReference>
<dbReference type="AlphaFoldDB" id="F2RKM0"/>
<protein>
    <submittedName>
        <fullName evidence="2">Uncharacterized protein</fullName>
    </submittedName>
</protein>
<evidence type="ECO:0000313" key="3">
    <source>
        <dbReference type="Proteomes" id="UP000006854"/>
    </source>
</evidence>
<keyword evidence="1" id="KW-0472">Membrane</keyword>
<dbReference type="Proteomes" id="UP000006854">
    <property type="component" value="Chromosome"/>
</dbReference>
<feature type="transmembrane region" description="Helical" evidence="1">
    <location>
        <begin position="52"/>
        <end position="72"/>
    </location>
</feature>
<accession>F2RKM0</accession>
<keyword evidence="3" id="KW-1185">Reference proteome</keyword>
<sequence length="291" mass="30689">MPPGGPWQDHVARVVGRRGGGGMSKVVGVFVAAGLAVGALVLAYVVGVPPGTLLAVGAGALGLLWLLLLLTAPWNLYFRAQAVLGEIAVSREKGIAVSPERDAETRRIARVMLRVAVAGHVVTAGAALAVALATGREAGHWFAGFFLLSTFFRPAGTYFGRLRRRLRVLLRDVTFPRDDVVALTGRVAALESGASVLDGKAEEQYRALAELRRTVDAVALSAHGRADETDRRIAALAREFESTVNRLTDNEEIITGLKAFLRLLRATDATTDVTTGVTTGVTDVAGGAARS</sequence>
<organism evidence="2 3">
    <name type="scientific">Streptomyces venezuelae (strain ATCC 10712 / CBS 650.69 / DSM 40230 / JCM 4526 / NBRC 13096 / PD 04745)</name>
    <dbReference type="NCBI Taxonomy" id="953739"/>
    <lineage>
        <taxon>Bacteria</taxon>
        <taxon>Bacillati</taxon>
        <taxon>Actinomycetota</taxon>
        <taxon>Actinomycetes</taxon>
        <taxon>Kitasatosporales</taxon>
        <taxon>Streptomycetaceae</taxon>
        <taxon>Streptomyces</taxon>
    </lineage>
</organism>
<evidence type="ECO:0000256" key="1">
    <source>
        <dbReference type="SAM" id="Phobius"/>
    </source>
</evidence>
<feature type="transmembrane region" description="Helical" evidence="1">
    <location>
        <begin position="111"/>
        <end position="133"/>
    </location>
</feature>
<feature type="transmembrane region" description="Helical" evidence="1">
    <location>
        <begin position="139"/>
        <end position="159"/>
    </location>
</feature>
<reference evidence="2 3" key="1">
    <citation type="journal article" date="2011" name="BMC Genomics">
        <title>Genome-wide analysis of the role of GlnR in Streptomyces venezuelae provides new insights into global nitrogen regulation in actinomycetes.</title>
        <authorList>
            <person name="Pullan S.T."/>
            <person name="Bibb M.J."/>
            <person name="Merrick M."/>
        </authorList>
    </citation>
    <scope>NUCLEOTIDE SEQUENCE [LARGE SCALE GENOMIC DNA]</scope>
    <source>
        <strain evidence="3">ATCC 10712 / CBS 650.69 / DSM 40230 / JCM 4526 / NBRC 13096 / PD 04745</strain>
    </source>
</reference>
<dbReference type="STRING" id="953739.SVEN_7090"/>
<feature type="transmembrane region" description="Helical" evidence="1">
    <location>
        <begin position="26"/>
        <end position="46"/>
    </location>
</feature>
<gene>
    <name evidence="2" type="ordered locus">SVEN_7090</name>
</gene>
<dbReference type="KEGG" id="sve:SVEN_7090"/>